<protein>
    <submittedName>
        <fullName evidence="2">Uncharacterized protein</fullName>
    </submittedName>
</protein>
<evidence type="ECO:0000313" key="3">
    <source>
        <dbReference type="Proteomes" id="UP000024837"/>
    </source>
</evidence>
<sequence>MSLVTSTPIVARPELHSDHAEAGTFIATIVKENQSKFQELQKQQDIHKDAVENLVGVAVHTVYEHLDSAAAAHAQEEADARKFDLKRANLYRLKGHLQNHRVIHHVEDDIRAHITKEEHHGKEHAGIAAMFTEAAKQAHEDVHDEHDEEDAELVFH</sequence>
<dbReference type="EMBL" id="KI966427">
    <property type="protein sequence ID" value="EWC45342.1"/>
    <property type="molecule type" value="Genomic_DNA"/>
</dbReference>
<evidence type="ECO:0000256" key="1">
    <source>
        <dbReference type="SAM" id="MobiDB-lite"/>
    </source>
</evidence>
<dbReference type="AlphaFoldDB" id="W7HYS1"/>
<evidence type="ECO:0000313" key="2">
    <source>
        <dbReference type="EMBL" id="EWC45342.1"/>
    </source>
</evidence>
<dbReference type="HOGENOM" id="CLU_1686536_0_0_1"/>
<name>W7HYS1_9PEZI</name>
<dbReference type="Proteomes" id="UP000024837">
    <property type="component" value="Unassembled WGS sequence"/>
</dbReference>
<feature type="compositionally biased region" description="Acidic residues" evidence="1">
    <location>
        <begin position="146"/>
        <end position="156"/>
    </location>
</feature>
<accession>W7HYS1</accession>
<gene>
    <name evidence="2" type="ORF">DRE_00741</name>
</gene>
<proteinExistence type="predicted"/>
<reference evidence="2 3" key="1">
    <citation type="submission" date="2013-05" db="EMBL/GenBank/DDBJ databases">
        <title>Drechslerella stenobrocha genome reveals carnivorous origination and mechanical trapping mechanism of predatory fungi.</title>
        <authorList>
            <person name="Liu X."/>
            <person name="Zhang W."/>
            <person name="Liu K."/>
        </authorList>
    </citation>
    <scope>NUCLEOTIDE SEQUENCE [LARGE SCALE GENOMIC DNA]</scope>
    <source>
        <strain evidence="2 3">248</strain>
    </source>
</reference>
<organism evidence="2 3">
    <name type="scientific">Drechslerella stenobrocha 248</name>
    <dbReference type="NCBI Taxonomy" id="1043628"/>
    <lineage>
        <taxon>Eukaryota</taxon>
        <taxon>Fungi</taxon>
        <taxon>Dikarya</taxon>
        <taxon>Ascomycota</taxon>
        <taxon>Pezizomycotina</taxon>
        <taxon>Orbiliomycetes</taxon>
        <taxon>Orbiliales</taxon>
        <taxon>Orbiliaceae</taxon>
        <taxon>Drechslerella</taxon>
    </lineage>
</organism>
<keyword evidence="3" id="KW-1185">Reference proteome</keyword>
<feature type="region of interest" description="Disordered" evidence="1">
    <location>
        <begin position="137"/>
        <end position="156"/>
    </location>
</feature>